<protein>
    <submittedName>
        <fullName evidence="1">Uma2 family endonuclease</fullName>
    </submittedName>
</protein>
<dbReference type="EMBL" id="SFBF01000141">
    <property type="protein sequence ID" value="TRU49430.1"/>
    <property type="molecule type" value="Genomic_DNA"/>
</dbReference>
<organism evidence="1 2">
    <name type="scientific">Microcystis aeruginosa Ma_QC_Ca_00000000_S207</name>
    <dbReference type="NCBI Taxonomy" id="2486251"/>
    <lineage>
        <taxon>Bacteria</taxon>
        <taxon>Bacillati</taxon>
        <taxon>Cyanobacteriota</taxon>
        <taxon>Cyanophyceae</taxon>
        <taxon>Oscillatoriophycideae</taxon>
        <taxon>Chroococcales</taxon>
        <taxon>Microcystaceae</taxon>
        <taxon>Microcystis</taxon>
    </lineage>
</organism>
<reference evidence="1 2" key="1">
    <citation type="submission" date="2019-01" db="EMBL/GenBank/DDBJ databases">
        <title>Coherence of Microcystis species and biogeography revealed through population genomics.</title>
        <authorList>
            <person name="Perez-Carrascal O.M."/>
            <person name="Terrat Y."/>
            <person name="Giani A."/>
            <person name="Fortin N."/>
            <person name="Tromas N."/>
            <person name="Shapiro B.J."/>
        </authorList>
    </citation>
    <scope>NUCLEOTIDE SEQUENCE [LARGE SCALE GENOMIC DNA]</scope>
    <source>
        <strain evidence="1">Ma_QC_Ca_00000000_S207</strain>
    </source>
</reference>
<feature type="non-terminal residue" evidence="1">
    <location>
        <position position="46"/>
    </location>
</feature>
<proteinExistence type="predicted"/>
<evidence type="ECO:0000313" key="1">
    <source>
        <dbReference type="EMBL" id="TRU49430.1"/>
    </source>
</evidence>
<keyword evidence="1" id="KW-0255">Endonuclease</keyword>
<name>A0A552FRU9_MICAE</name>
<keyword evidence="1" id="KW-0378">Hydrolase</keyword>
<accession>A0A552FRU9</accession>
<evidence type="ECO:0000313" key="2">
    <source>
        <dbReference type="Proteomes" id="UP000320293"/>
    </source>
</evidence>
<dbReference type="AlphaFoldDB" id="A0A552FRU9"/>
<dbReference type="Proteomes" id="UP000320293">
    <property type="component" value="Unassembled WGS sequence"/>
</dbReference>
<keyword evidence="1" id="KW-0540">Nuclease</keyword>
<comment type="caution">
    <text evidence="1">The sequence shown here is derived from an EMBL/GenBank/DDBJ whole genome shotgun (WGS) entry which is preliminary data.</text>
</comment>
<sequence>MVSYLDIDDDLLFPDSDGQPMADNTEQYEWIVKIKENLEIIFADDP</sequence>
<dbReference type="GO" id="GO:0004519">
    <property type="term" value="F:endonuclease activity"/>
    <property type="evidence" value="ECO:0007669"/>
    <property type="project" value="UniProtKB-KW"/>
</dbReference>
<gene>
    <name evidence="1" type="ORF">EWV91_07615</name>
</gene>